<feature type="transmembrane region" description="Helical" evidence="1">
    <location>
        <begin position="136"/>
        <end position="158"/>
    </location>
</feature>
<gene>
    <name evidence="2" type="ORF">EB796_024594</name>
</gene>
<evidence type="ECO:0000313" key="2">
    <source>
        <dbReference type="EMBL" id="KAF6017105.1"/>
    </source>
</evidence>
<name>A0A7J7ITG7_BUGNE</name>
<dbReference type="Proteomes" id="UP000593567">
    <property type="component" value="Unassembled WGS sequence"/>
</dbReference>
<organism evidence="2 3">
    <name type="scientific">Bugula neritina</name>
    <name type="common">Brown bryozoan</name>
    <name type="synonym">Sertularia neritina</name>
    <dbReference type="NCBI Taxonomy" id="10212"/>
    <lineage>
        <taxon>Eukaryota</taxon>
        <taxon>Metazoa</taxon>
        <taxon>Spiralia</taxon>
        <taxon>Lophotrochozoa</taxon>
        <taxon>Bryozoa</taxon>
        <taxon>Gymnolaemata</taxon>
        <taxon>Cheilostomatida</taxon>
        <taxon>Flustrina</taxon>
        <taxon>Buguloidea</taxon>
        <taxon>Bugulidae</taxon>
        <taxon>Bugula</taxon>
    </lineage>
</organism>
<protein>
    <submittedName>
        <fullName evidence="2">Uncharacterized protein</fullName>
    </submittedName>
</protein>
<keyword evidence="1" id="KW-0812">Transmembrane</keyword>
<reference evidence="2" key="1">
    <citation type="submission" date="2020-06" db="EMBL/GenBank/DDBJ databases">
        <title>Draft genome of Bugula neritina, a colonial animal packing powerful symbionts and potential medicines.</title>
        <authorList>
            <person name="Rayko M."/>
        </authorList>
    </citation>
    <scope>NUCLEOTIDE SEQUENCE [LARGE SCALE GENOMIC DNA]</scope>
    <source>
        <strain evidence="2">Kwan_BN1</strain>
    </source>
</reference>
<dbReference type="EMBL" id="VXIV02003431">
    <property type="protein sequence ID" value="KAF6017105.1"/>
    <property type="molecule type" value="Genomic_DNA"/>
</dbReference>
<dbReference type="AlphaFoldDB" id="A0A7J7ITG7"/>
<comment type="caution">
    <text evidence="2">The sequence shown here is derived from an EMBL/GenBank/DDBJ whole genome shotgun (WGS) entry which is preliminary data.</text>
</comment>
<keyword evidence="3" id="KW-1185">Reference proteome</keyword>
<proteinExistence type="predicted"/>
<evidence type="ECO:0000256" key="1">
    <source>
        <dbReference type="SAM" id="Phobius"/>
    </source>
</evidence>
<dbReference type="OrthoDB" id="6121641at2759"/>
<keyword evidence="1" id="KW-1133">Transmembrane helix</keyword>
<feature type="transmembrane region" description="Helical" evidence="1">
    <location>
        <begin position="170"/>
        <end position="193"/>
    </location>
</feature>
<evidence type="ECO:0000313" key="3">
    <source>
        <dbReference type="Proteomes" id="UP000593567"/>
    </source>
</evidence>
<feature type="transmembrane region" description="Helical" evidence="1">
    <location>
        <begin position="103"/>
        <end position="124"/>
    </location>
</feature>
<keyword evidence="1" id="KW-0472">Membrane</keyword>
<accession>A0A7J7ITG7</accession>
<sequence length="221" mass="24917">MSCIRSAFRSNFQRLSLSCSPPSIVPLSSCRRIPPSYRSLRNLCLQHKKLYFSTSCRRIAEEQTDKNAVMVRVFEQGKTLPHQQWIMRMNNQNGYLSWCRNSYICLSITVAVSMSPLFLPGMSINGGQTSLTDFTYTMSGLAMLSMGNMLFGSIEFLYQSFRTRKLTQISWPALCIYTVFAVLHALLFCDFVYTVMQTFSDSETLDMDGDNGGGGGKTKSS</sequence>